<comment type="caution">
    <text evidence="2">The sequence shown here is derived from an EMBL/GenBank/DDBJ whole genome shotgun (WGS) entry which is preliminary data.</text>
</comment>
<dbReference type="PANTHER" id="PTHR39327:SF1">
    <property type="entry name" value="BLR5470 PROTEIN"/>
    <property type="match status" value="1"/>
</dbReference>
<dbReference type="Pfam" id="PF06035">
    <property type="entry name" value="Peptidase_C93"/>
    <property type="match status" value="1"/>
</dbReference>
<protein>
    <submittedName>
        <fullName evidence="2">Putative transglutaminase-like cysteine proteinase</fullName>
    </submittedName>
</protein>
<keyword evidence="3" id="KW-1185">Reference proteome</keyword>
<sequence length="211" mass="23130">MAVTLRVVAFLAALCAAATSQAVAQSRQAALPNFPITPIALEMGNTRAPLGWADFCRKNSADCDTADGHAREVMITSRSWALLLGINTKVNKEIEPVSDIDHWGIVESWDYPTDGKGDCEDYVLEKRRQLIKAGMPREALLVTVVRDLENEGHAVLTVRTDIGDLVLDNKRQQILPWTATGYRYIKRQSATNPNLWVALGAPDSTTATAAR</sequence>
<name>A0A2V3U715_9HYPH</name>
<dbReference type="EMBL" id="QJJK01000006">
    <property type="protein sequence ID" value="PXW58278.1"/>
    <property type="molecule type" value="Genomic_DNA"/>
</dbReference>
<feature type="chain" id="PRO_5015999184" evidence="1">
    <location>
        <begin position="25"/>
        <end position="211"/>
    </location>
</feature>
<evidence type="ECO:0000313" key="2">
    <source>
        <dbReference type="EMBL" id="PXW58278.1"/>
    </source>
</evidence>
<keyword evidence="1" id="KW-0732">Signal</keyword>
<dbReference type="OrthoDB" id="7206808at2"/>
<reference evidence="2 3" key="1">
    <citation type="submission" date="2018-05" db="EMBL/GenBank/DDBJ databases">
        <title>Genomic Encyclopedia of Type Strains, Phase IV (KMG-IV): sequencing the most valuable type-strain genomes for metagenomic binning, comparative biology and taxonomic classification.</title>
        <authorList>
            <person name="Goeker M."/>
        </authorList>
    </citation>
    <scope>NUCLEOTIDE SEQUENCE [LARGE SCALE GENOMIC DNA]</scope>
    <source>
        <strain evidence="2 3">DSM 6462</strain>
    </source>
</reference>
<dbReference type="RefSeq" id="WP_110375549.1">
    <property type="nucleotide sequence ID" value="NZ_JAHBRY010000001.1"/>
</dbReference>
<gene>
    <name evidence="2" type="ORF">C7450_106460</name>
</gene>
<evidence type="ECO:0000313" key="3">
    <source>
        <dbReference type="Proteomes" id="UP000248021"/>
    </source>
</evidence>
<dbReference type="AlphaFoldDB" id="A0A2V3U715"/>
<dbReference type="PANTHER" id="PTHR39327">
    <property type="match status" value="1"/>
</dbReference>
<evidence type="ECO:0000256" key="1">
    <source>
        <dbReference type="SAM" id="SignalP"/>
    </source>
</evidence>
<dbReference type="Gene3D" id="3.10.620.30">
    <property type="match status" value="1"/>
</dbReference>
<feature type="signal peptide" evidence="1">
    <location>
        <begin position="1"/>
        <end position="24"/>
    </location>
</feature>
<proteinExistence type="predicted"/>
<organism evidence="2 3">
    <name type="scientific">Chelatococcus asaccharovorans</name>
    <dbReference type="NCBI Taxonomy" id="28210"/>
    <lineage>
        <taxon>Bacteria</taxon>
        <taxon>Pseudomonadati</taxon>
        <taxon>Pseudomonadota</taxon>
        <taxon>Alphaproteobacteria</taxon>
        <taxon>Hyphomicrobiales</taxon>
        <taxon>Chelatococcaceae</taxon>
        <taxon>Chelatococcus</taxon>
    </lineage>
</organism>
<dbReference type="Proteomes" id="UP000248021">
    <property type="component" value="Unassembled WGS sequence"/>
</dbReference>
<accession>A0A2V3U715</accession>
<dbReference type="InterPro" id="IPR010319">
    <property type="entry name" value="Transglutaminase-like_Cys_pept"/>
</dbReference>